<evidence type="ECO:0000313" key="7">
    <source>
        <dbReference type="Proteomes" id="UP000275401"/>
    </source>
</evidence>
<evidence type="ECO:0000259" key="5">
    <source>
        <dbReference type="SMART" id="SM01043"/>
    </source>
</evidence>
<evidence type="ECO:0000256" key="2">
    <source>
        <dbReference type="ARBA" id="ARBA00023012"/>
    </source>
</evidence>
<evidence type="ECO:0000313" key="6">
    <source>
        <dbReference type="EMBL" id="RNG33557.1"/>
    </source>
</evidence>
<dbReference type="Gene3D" id="1.10.10.10">
    <property type="entry name" value="Winged helix-like DNA-binding domain superfamily/Winged helix DNA-binding domain"/>
    <property type="match status" value="1"/>
</dbReference>
<dbReference type="InterPro" id="IPR011990">
    <property type="entry name" value="TPR-like_helical_dom_sf"/>
</dbReference>
<comment type="similarity">
    <text evidence="1">Belongs to the AfsR/DnrI/RedD regulatory family.</text>
</comment>
<dbReference type="SUPFAM" id="SSF52540">
    <property type="entry name" value="P-loop containing nucleoside triphosphate hydrolases"/>
    <property type="match status" value="1"/>
</dbReference>
<keyword evidence="7" id="KW-1185">Reference proteome</keyword>
<name>A0A3M8WV10_9ACTN</name>
<comment type="caution">
    <text evidence="6">The sequence shown here is derived from an EMBL/GenBank/DDBJ whole genome shotgun (WGS) entry which is preliminary data.</text>
</comment>
<dbReference type="RefSeq" id="WP_123099110.1">
    <property type="nucleotide sequence ID" value="NZ_RIBZ01000093.1"/>
</dbReference>
<dbReference type="SMART" id="SM01043">
    <property type="entry name" value="BTAD"/>
    <property type="match status" value="1"/>
</dbReference>
<evidence type="ECO:0000256" key="1">
    <source>
        <dbReference type="ARBA" id="ARBA00005820"/>
    </source>
</evidence>
<dbReference type="Proteomes" id="UP000275401">
    <property type="component" value="Unassembled WGS sequence"/>
</dbReference>
<dbReference type="InterPro" id="IPR036388">
    <property type="entry name" value="WH-like_DNA-bd_sf"/>
</dbReference>
<dbReference type="PANTHER" id="PTHR47691">
    <property type="entry name" value="REGULATOR-RELATED"/>
    <property type="match status" value="1"/>
</dbReference>
<dbReference type="InterPro" id="IPR001867">
    <property type="entry name" value="OmpR/PhoB-type_DNA-bd"/>
</dbReference>
<evidence type="ECO:0000256" key="3">
    <source>
        <dbReference type="ARBA" id="ARBA00023125"/>
    </source>
</evidence>
<dbReference type="AlphaFoldDB" id="A0A3M8WV10"/>
<reference evidence="6 7" key="1">
    <citation type="submission" date="2018-11" db="EMBL/GenBank/DDBJ databases">
        <title>The Potential of Streptomyces as Biocontrol Agents against the Tomato grey mould, Botrytis cinerea (Gray mold) Frontiers in Microbiology.</title>
        <authorList>
            <person name="Li D."/>
        </authorList>
    </citation>
    <scope>NUCLEOTIDE SEQUENCE [LARGE SCALE GENOMIC DNA]</scope>
    <source>
        <strain evidence="6 7">NEAU-LD23</strain>
    </source>
</reference>
<dbReference type="Pfam" id="PF03704">
    <property type="entry name" value="BTAD"/>
    <property type="match status" value="1"/>
</dbReference>
<dbReference type="InterPro" id="IPR058852">
    <property type="entry name" value="HTH_77"/>
</dbReference>
<dbReference type="GO" id="GO:0006355">
    <property type="term" value="P:regulation of DNA-templated transcription"/>
    <property type="evidence" value="ECO:0007669"/>
    <property type="project" value="InterPro"/>
</dbReference>
<dbReference type="SMART" id="SM00862">
    <property type="entry name" value="Trans_reg_C"/>
    <property type="match status" value="1"/>
</dbReference>
<dbReference type="GO" id="GO:0000160">
    <property type="term" value="P:phosphorelay signal transduction system"/>
    <property type="evidence" value="ECO:0007669"/>
    <property type="project" value="UniProtKB-KW"/>
</dbReference>
<dbReference type="SUPFAM" id="SSF46894">
    <property type="entry name" value="C-terminal effector domain of the bipartite response regulators"/>
    <property type="match status" value="1"/>
</dbReference>
<proteinExistence type="inferred from homology"/>
<dbReference type="InterPro" id="IPR027417">
    <property type="entry name" value="P-loop_NTPase"/>
</dbReference>
<organism evidence="6 7">
    <name type="scientific">Streptomyces botrytidirepellens</name>
    <dbReference type="NCBI Taxonomy" id="2486417"/>
    <lineage>
        <taxon>Bacteria</taxon>
        <taxon>Bacillati</taxon>
        <taxon>Actinomycetota</taxon>
        <taxon>Actinomycetes</taxon>
        <taxon>Kitasatosporales</taxon>
        <taxon>Streptomycetaceae</taxon>
        <taxon>Streptomyces</taxon>
    </lineage>
</organism>
<dbReference type="InterPro" id="IPR005158">
    <property type="entry name" value="BTAD"/>
</dbReference>
<dbReference type="SUPFAM" id="SSF48452">
    <property type="entry name" value="TPR-like"/>
    <property type="match status" value="2"/>
</dbReference>
<keyword evidence="2" id="KW-0902">Two-component regulatory system</keyword>
<sequence>MTIELTVLSTVSYRGEEITAPRLRGLLALLASDLRTGCSTGRLVDGLWPDGQPENPVKAVQILVSRLRSRLGAEVVVSTPSGYRLGLGEERVDASAVLLHAAACAEKARAGDHAGALAEAEEGLALWDGGGDGGRDADAVLGDPVAALRAERAAAHRALVRGRALGLARTGDREAAAGPLAELVREFPRDEELWLELVRCEAATAGTAAALATYERYRRRLRDELGADPGPGLRALHEELLRGEAPVVRRGVPHEPNALLGRDGDIAAVAGLLRSSRVTSIVGPGGLGKTRLAAAVARAAEQRVVHLVPLAGVTRDEDVAGEIASAVGASAVGVSAVGASAVGGGFAPGAGGAGGAPSAEVLGGLVAALGAGPVLLVLDNCEQVVGGVAEVVRALVAVTRELRVLTTSRTPLGIAAESVYLLPELDPSTTVELFEQRARAARPDVGLPAEVVAALCRRLDGLPLAVELAAARVRVLSVAEIARRLEDRFALLRGGTRDAPQRHRTLHAVVDWSWNLLAPDGQAALRALSVFPGGFTADAAEHLVGHDALEILEDLVGQSLLKVTDTPAGARFRMLETVREFSAAHRTAAGEDEQVTGRFLGWARYFGTTYHDAPFGPDAIAAWQRTRAEQDNLVRALRIGLDARHMPTVVATAAALGTLWATEAHYTRLFALAEDTGPLLSRYRPEPDGVEPVRTLATLVAVNAFLGGGTSAPRFLAVLRRLPPGAPETLIGALATVLSRIPEVLGPDRTALERLCASDEPLVAGVAEGVAGYLWESENEPERAMAAARRMLAAFEGRRVPWLSVMGHSRLSELCLHAERGAEALVHMAEAMRIMDELGDWNDMMGLRWGMVLANLQTGDLDAAEHWLEQAVLHRPEEAVDLLTPDLGARAEIALARGETERGLALWRRATSTLETDGDPLLEPWPLEIQAVSIAAHAQHGRLDLVSGSAATLAERIVTLLDRGVAVDIPVCGVVLLALGYADLAAGRPGTGVRLIALAERFRCLRSFQPTTASPRSRHAAQTADRAAYDDAMSTYAALGRDDLPGAAVALLRQRA</sequence>
<dbReference type="Pfam" id="PF25872">
    <property type="entry name" value="HTH_77"/>
    <property type="match status" value="1"/>
</dbReference>
<dbReference type="EMBL" id="RIBZ01000093">
    <property type="protein sequence ID" value="RNG33557.1"/>
    <property type="molecule type" value="Genomic_DNA"/>
</dbReference>
<dbReference type="PRINTS" id="PR00364">
    <property type="entry name" value="DISEASERSIST"/>
</dbReference>
<dbReference type="InterPro" id="IPR016032">
    <property type="entry name" value="Sig_transdc_resp-reg_C-effctor"/>
</dbReference>
<dbReference type="Gene3D" id="1.25.40.10">
    <property type="entry name" value="Tetratricopeptide repeat domain"/>
    <property type="match status" value="2"/>
</dbReference>
<dbReference type="PANTHER" id="PTHR47691:SF3">
    <property type="entry name" value="HTH-TYPE TRANSCRIPTIONAL REGULATOR RV0890C-RELATED"/>
    <property type="match status" value="1"/>
</dbReference>
<evidence type="ECO:0000259" key="4">
    <source>
        <dbReference type="SMART" id="SM00862"/>
    </source>
</evidence>
<feature type="domain" description="OmpR/PhoB-type" evidence="4">
    <location>
        <begin position="15"/>
        <end position="85"/>
    </location>
</feature>
<protein>
    <submittedName>
        <fullName evidence="6">AfsR/SARP family transcriptional regulator</fullName>
    </submittedName>
</protein>
<keyword evidence="3" id="KW-0238">DNA-binding</keyword>
<feature type="domain" description="Bacterial transcriptional activator" evidence="5">
    <location>
        <begin position="92"/>
        <end position="241"/>
    </location>
</feature>
<gene>
    <name evidence="6" type="ORF">EEJ42_07065</name>
</gene>
<dbReference type="GO" id="GO:0003677">
    <property type="term" value="F:DNA binding"/>
    <property type="evidence" value="ECO:0007669"/>
    <property type="project" value="UniProtKB-KW"/>
</dbReference>
<accession>A0A3M8WV10</accession>